<keyword evidence="10" id="KW-0067">ATP-binding</keyword>
<dbReference type="InterPro" id="IPR050980">
    <property type="entry name" value="2C_sensor_his_kinase"/>
</dbReference>
<keyword evidence="6" id="KW-0808">Transferase</keyword>
<evidence type="ECO:0000256" key="3">
    <source>
        <dbReference type="ARBA" id="ARBA00012438"/>
    </source>
</evidence>
<dbReference type="GO" id="GO:0016301">
    <property type="term" value="F:kinase activity"/>
    <property type="evidence" value="ECO:0007669"/>
    <property type="project" value="UniProtKB-KW"/>
</dbReference>
<evidence type="ECO:0000313" key="16">
    <source>
        <dbReference type="EMBL" id="KIL39862.1"/>
    </source>
</evidence>
<dbReference type="PROSITE" id="PS50109">
    <property type="entry name" value="HIS_KIN"/>
    <property type="match status" value="1"/>
</dbReference>
<reference evidence="16 17" key="1">
    <citation type="submission" date="2014-12" db="EMBL/GenBank/DDBJ databases">
        <title>Draft genome sequence of Paenibacillus kamchatkensis strain B-2647.</title>
        <authorList>
            <person name="Karlyshev A.V."/>
            <person name="Kudryashova E.B."/>
        </authorList>
    </citation>
    <scope>NUCLEOTIDE SEQUENCE [LARGE SCALE GENOMIC DNA]</scope>
    <source>
        <strain evidence="16 17">VKM B-2647</strain>
    </source>
</reference>
<dbReference type="InterPro" id="IPR013767">
    <property type="entry name" value="PAS_fold"/>
</dbReference>
<dbReference type="EC" id="2.7.13.3" evidence="3"/>
<keyword evidence="5" id="KW-0597">Phosphoprotein</keyword>
<dbReference type="CDD" id="cd00130">
    <property type="entry name" value="PAS"/>
    <property type="match status" value="1"/>
</dbReference>
<dbReference type="Gene3D" id="1.10.287.130">
    <property type="match status" value="1"/>
</dbReference>
<name>A0ABR5AG55_9BACL</name>
<dbReference type="Pfam" id="PF02518">
    <property type="entry name" value="HATPase_c"/>
    <property type="match status" value="1"/>
</dbReference>
<evidence type="ECO:0000256" key="12">
    <source>
        <dbReference type="ARBA" id="ARBA00023012"/>
    </source>
</evidence>
<evidence type="ECO:0000256" key="7">
    <source>
        <dbReference type="ARBA" id="ARBA00022692"/>
    </source>
</evidence>
<comment type="subcellular location">
    <subcellularLocation>
        <location evidence="2">Cell membrane</location>
        <topology evidence="2">Multi-pass membrane protein</topology>
    </subcellularLocation>
</comment>
<dbReference type="SUPFAM" id="SSF55785">
    <property type="entry name" value="PYP-like sensor domain (PAS domain)"/>
    <property type="match status" value="1"/>
</dbReference>
<keyword evidence="11 14" id="KW-1133">Transmembrane helix</keyword>
<dbReference type="SMART" id="SM00091">
    <property type="entry name" value="PAS"/>
    <property type="match status" value="1"/>
</dbReference>
<dbReference type="InterPro" id="IPR029151">
    <property type="entry name" value="Sensor-like_sf"/>
</dbReference>
<evidence type="ECO:0000256" key="13">
    <source>
        <dbReference type="ARBA" id="ARBA00023136"/>
    </source>
</evidence>
<keyword evidence="4" id="KW-1003">Cell membrane</keyword>
<dbReference type="Gene3D" id="3.30.450.20">
    <property type="entry name" value="PAS domain"/>
    <property type="match status" value="2"/>
</dbReference>
<dbReference type="PANTHER" id="PTHR44936:SF9">
    <property type="entry name" value="SENSOR PROTEIN CREC"/>
    <property type="match status" value="1"/>
</dbReference>
<dbReference type="Pfam" id="PF17203">
    <property type="entry name" value="sCache_3_2"/>
    <property type="match status" value="1"/>
</dbReference>
<comment type="caution">
    <text evidence="16">The sequence shown here is derived from an EMBL/GenBank/DDBJ whole genome shotgun (WGS) entry which is preliminary data.</text>
</comment>
<keyword evidence="8" id="KW-0547">Nucleotide-binding</keyword>
<evidence type="ECO:0000256" key="14">
    <source>
        <dbReference type="SAM" id="Phobius"/>
    </source>
</evidence>
<dbReference type="Pfam" id="PF14689">
    <property type="entry name" value="SPOB_a"/>
    <property type="match status" value="1"/>
</dbReference>
<accession>A0ABR5AG55</accession>
<protein>
    <recommendedName>
        <fullName evidence="3">histidine kinase</fullName>
        <ecNumber evidence="3">2.7.13.3</ecNumber>
    </recommendedName>
</protein>
<gene>
    <name evidence="16" type="ORF">SD70_17535</name>
</gene>
<dbReference type="Proteomes" id="UP000031967">
    <property type="component" value="Unassembled WGS sequence"/>
</dbReference>
<evidence type="ECO:0000313" key="17">
    <source>
        <dbReference type="Proteomes" id="UP000031967"/>
    </source>
</evidence>
<evidence type="ECO:0000256" key="6">
    <source>
        <dbReference type="ARBA" id="ARBA00022679"/>
    </source>
</evidence>
<feature type="transmembrane region" description="Helical" evidence="14">
    <location>
        <begin position="12"/>
        <end position="35"/>
    </location>
</feature>
<comment type="catalytic activity">
    <reaction evidence="1">
        <text>ATP + protein L-histidine = ADP + protein N-phospho-L-histidine.</text>
        <dbReference type="EC" id="2.7.13.3"/>
    </reaction>
</comment>
<dbReference type="SUPFAM" id="SSF103190">
    <property type="entry name" value="Sensory domain-like"/>
    <property type="match status" value="1"/>
</dbReference>
<evidence type="ECO:0000256" key="10">
    <source>
        <dbReference type="ARBA" id="ARBA00022840"/>
    </source>
</evidence>
<dbReference type="InterPro" id="IPR004358">
    <property type="entry name" value="Sig_transdc_His_kin-like_C"/>
</dbReference>
<dbReference type="SMART" id="SM00387">
    <property type="entry name" value="HATPase_c"/>
    <property type="match status" value="1"/>
</dbReference>
<dbReference type="Pfam" id="PF00989">
    <property type="entry name" value="PAS"/>
    <property type="match status" value="1"/>
</dbReference>
<evidence type="ECO:0000256" key="5">
    <source>
        <dbReference type="ARBA" id="ARBA00022553"/>
    </source>
</evidence>
<evidence type="ECO:0000256" key="4">
    <source>
        <dbReference type="ARBA" id="ARBA00022475"/>
    </source>
</evidence>
<dbReference type="RefSeq" id="WP_041048828.1">
    <property type="nucleotide sequence ID" value="NZ_JXAK01000030.1"/>
</dbReference>
<dbReference type="EMBL" id="JXAK01000030">
    <property type="protein sequence ID" value="KIL39862.1"/>
    <property type="molecule type" value="Genomic_DNA"/>
</dbReference>
<keyword evidence="9 16" id="KW-0418">Kinase</keyword>
<dbReference type="InterPro" id="IPR033463">
    <property type="entry name" value="sCache_3"/>
</dbReference>
<dbReference type="SUPFAM" id="SSF55874">
    <property type="entry name" value="ATPase domain of HSP90 chaperone/DNA topoisomerase II/histidine kinase"/>
    <property type="match status" value="1"/>
</dbReference>
<dbReference type="InterPro" id="IPR035965">
    <property type="entry name" value="PAS-like_dom_sf"/>
</dbReference>
<dbReference type="PANTHER" id="PTHR44936">
    <property type="entry name" value="SENSOR PROTEIN CREC"/>
    <property type="match status" value="1"/>
</dbReference>
<proteinExistence type="predicted"/>
<dbReference type="InterPro" id="IPR016120">
    <property type="entry name" value="Sig_transdc_His_kin_SpoOB"/>
</dbReference>
<dbReference type="Gene3D" id="3.30.565.10">
    <property type="entry name" value="Histidine kinase-like ATPase, C-terminal domain"/>
    <property type="match status" value="1"/>
</dbReference>
<dbReference type="PRINTS" id="PR00344">
    <property type="entry name" value="BCTRLSENSOR"/>
</dbReference>
<dbReference type="InterPro" id="IPR039506">
    <property type="entry name" value="SPOB_a"/>
</dbReference>
<dbReference type="InterPro" id="IPR005467">
    <property type="entry name" value="His_kinase_dom"/>
</dbReference>
<evidence type="ECO:0000256" key="8">
    <source>
        <dbReference type="ARBA" id="ARBA00022741"/>
    </source>
</evidence>
<evidence type="ECO:0000256" key="2">
    <source>
        <dbReference type="ARBA" id="ARBA00004651"/>
    </source>
</evidence>
<keyword evidence="7 14" id="KW-0812">Transmembrane</keyword>
<dbReference type="InterPro" id="IPR000014">
    <property type="entry name" value="PAS"/>
</dbReference>
<feature type="domain" description="Histidine kinase" evidence="15">
    <location>
        <begin position="332"/>
        <end position="525"/>
    </location>
</feature>
<evidence type="ECO:0000256" key="11">
    <source>
        <dbReference type="ARBA" id="ARBA00022989"/>
    </source>
</evidence>
<evidence type="ECO:0000256" key="9">
    <source>
        <dbReference type="ARBA" id="ARBA00022777"/>
    </source>
</evidence>
<dbReference type="InterPro" id="IPR036890">
    <property type="entry name" value="HATPase_C_sf"/>
</dbReference>
<evidence type="ECO:0000256" key="1">
    <source>
        <dbReference type="ARBA" id="ARBA00000085"/>
    </source>
</evidence>
<dbReference type="InterPro" id="IPR003594">
    <property type="entry name" value="HATPase_dom"/>
</dbReference>
<dbReference type="SUPFAM" id="SSF55890">
    <property type="entry name" value="Sporulation response regulatory protein Spo0B"/>
    <property type="match status" value="1"/>
</dbReference>
<keyword evidence="13 14" id="KW-0472">Membrane</keyword>
<keyword evidence="12" id="KW-0902">Two-component regulatory system</keyword>
<sequence length="533" mass="58840">MIRRIGIKWKITLFSFCIVLFAICIGGIMLTGYVVNLQEEELGGRLLVTARTVAELPSVAQGLSVPADRAGLQSVAERIRIVNDVDYIVVMDMNGIRYTHPSLSLIGTPSGGTDERPSFAEHTYLSKAKGELGTALRAFVPVMNANRDQIGVVLVGKLLPKISEIVAQMRGEAYVVALFTLLFGVWGSWLLAIHIKKQMFNLEPSEIARLLVERTATFQAMHEGIIAIDSRENVTIFNEKAQEMLKISEDVVGKPIREVLPESRLHETLQLGEPVHNETLLIGSVPMMASRVPITVRGKVVGAVAVMQDRTEVAKMAEELTGVQAFVEALRVQSHEYKNKLHAIGGLLQLDNKQKAMDYLYEITEQHEELSRFMNKRIHSDSITGLLLGKISRGKELGIDVKLDDQSWMETLPEALDTHDMVVVLGNLLENAFEALQKQQGKKEVLISIEQDDEVCSLLVEDNGCGMNEETKARILERGYSTKGEGRGIGMYLVGNVLRKGSGRMKIESTEGGGTSIMITFPMKRNGAVTADD</sequence>
<evidence type="ECO:0000259" key="15">
    <source>
        <dbReference type="PROSITE" id="PS50109"/>
    </source>
</evidence>
<keyword evidence="17" id="KW-1185">Reference proteome</keyword>
<organism evidence="16 17">
    <name type="scientific">Gordoniibacillus kamchatkensis</name>
    <dbReference type="NCBI Taxonomy" id="1590651"/>
    <lineage>
        <taxon>Bacteria</taxon>
        <taxon>Bacillati</taxon>
        <taxon>Bacillota</taxon>
        <taxon>Bacilli</taxon>
        <taxon>Bacillales</taxon>
        <taxon>Paenibacillaceae</taxon>
        <taxon>Gordoniibacillus</taxon>
    </lineage>
</organism>